<dbReference type="PIRSF" id="PIRSF001112">
    <property type="entry name" value="Epoxide_hydrolase"/>
    <property type="match status" value="1"/>
</dbReference>
<dbReference type="PANTHER" id="PTHR21661:SF35">
    <property type="entry name" value="EPOXIDE HYDROLASE"/>
    <property type="match status" value="1"/>
</dbReference>
<organism evidence="6 7">
    <name type="scientific">Hymenoscyphus fraxineus</name>
    <dbReference type="NCBI Taxonomy" id="746836"/>
    <lineage>
        <taxon>Eukaryota</taxon>
        <taxon>Fungi</taxon>
        <taxon>Dikarya</taxon>
        <taxon>Ascomycota</taxon>
        <taxon>Pezizomycotina</taxon>
        <taxon>Leotiomycetes</taxon>
        <taxon>Helotiales</taxon>
        <taxon>Helotiaceae</taxon>
        <taxon>Hymenoscyphus</taxon>
    </lineage>
</organism>
<dbReference type="InterPro" id="IPR010497">
    <property type="entry name" value="Epoxide_hydro_N"/>
</dbReference>
<dbReference type="OrthoDB" id="7130006at2759"/>
<comment type="similarity">
    <text evidence="1">Belongs to the peptidase S33 family.</text>
</comment>
<feature type="active site" description="Nucleophile" evidence="4">
    <location>
        <position position="190"/>
    </location>
</feature>
<protein>
    <recommendedName>
        <fullName evidence="5">Epoxide hydrolase N-terminal domain-containing protein</fullName>
    </recommendedName>
</protein>
<keyword evidence="2" id="KW-0058">Aromatic hydrocarbons catabolism</keyword>
<dbReference type="GO" id="GO:0004301">
    <property type="term" value="F:epoxide hydrolase activity"/>
    <property type="evidence" value="ECO:0007669"/>
    <property type="project" value="TreeGrafter"/>
</dbReference>
<accession>A0A9N9L2W2</accession>
<evidence type="ECO:0000313" key="6">
    <source>
        <dbReference type="EMBL" id="CAG8957178.1"/>
    </source>
</evidence>
<feature type="active site" description="Proton acceptor" evidence="4">
    <location>
        <position position="370"/>
    </location>
</feature>
<evidence type="ECO:0000256" key="2">
    <source>
        <dbReference type="ARBA" id="ARBA00022797"/>
    </source>
</evidence>
<evidence type="ECO:0000256" key="4">
    <source>
        <dbReference type="PIRSR" id="PIRSR001112-1"/>
    </source>
</evidence>
<dbReference type="InterPro" id="IPR029058">
    <property type="entry name" value="AB_hydrolase_fold"/>
</dbReference>
<gene>
    <name evidence="6" type="ORF">HYFRA_00009379</name>
</gene>
<dbReference type="Proteomes" id="UP000696280">
    <property type="component" value="Unassembled WGS sequence"/>
</dbReference>
<dbReference type="SUPFAM" id="SSF53474">
    <property type="entry name" value="alpha/beta-Hydrolases"/>
    <property type="match status" value="1"/>
</dbReference>
<evidence type="ECO:0000313" key="7">
    <source>
        <dbReference type="Proteomes" id="UP000696280"/>
    </source>
</evidence>
<evidence type="ECO:0000256" key="1">
    <source>
        <dbReference type="ARBA" id="ARBA00010088"/>
    </source>
</evidence>
<comment type="caution">
    <text evidence="6">The sequence shown here is derived from an EMBL/GenBank/DDBJ whole genome shotgun (WGS) entry which is preliminary data.</text>
</comment>
<dbReference type="InterPro" id="IPR000639">
    <property type="entry name" value="Epox_hydrolase-like"/>
</dbReference>
<dbReference type="GO" id="GO:0097176">
    <property type="term" value="P:epoxide metabolic process"/>
    <property type="evidence" value="ECO:0007669"/>
    <property type="project" value="TreeGrafter"/>
</dbReference>
<feature type="active site" description="Proton donor" evidence="4">
    <location>
        <position position="314"/>
    </location>
</feature>
<proteinExistence type="inferred from homology"/>
<keyword evidence="3" id="KW-0378">Hydrolase</keyword>
<evidence type="ECO:0000256" key="3">
    <source>
        <dbReference type="ARBA" id="ARBA00022801"/>
    </source>
</evidence>
<feature type="domain" description="Epoxide hydrolase N-terminal" evidence="5">
    <location>
        <begin position="5"/>
        <end position="117"/>
    </location>
</feature>
<dbReference type="EMBL" id="CAJVRL010000077">
    <property type="protein sequence ID" value="CAG8957178.1"/>
    <property type="molecule type" value="Genomic_DNA"/>
</dbReference>
<dbReference type="InterPro" id="IPR016292">
    <property type="entry name" value="Epoxide_hydrolase"/>
</dbReference>
<keyword evidence="7" id="KW-1185">Reference proteome</keyword>
<reference evidence="6" key="1">
    <citation type="submission" date="2021-07" db="EMBL/GenBank/DDBJ databases">
        <authorList>
            <person name="Durling M."/>
        </authorList>
    </citation>
    <scope>NUCLEOTIDE SEQUENCE</scope>
</reference>
<dbReference type="Pfam" id="PF06441">
    <property type="entry name" value="EHN"/>
    <property type="match status" value="1"/>
</dbReference>
<dbReference type="PANTHER" id="PTHR21661">
    <property type="entry name" value="EPOXIDE HYDROLASE 1-RELATED"/>
    <property type="match status" value="1"/>
</dbReference>
<evidence type="ECO:0000259" key="5">
    <source>
        <dbReference type="Pfam" id="PF06441"/>
    </source>
</evidence>
<dbReference type="PRINTS" id="PR00412">
    <property type="entry name" value="EPOXHYDRLASE"/>
</dbReference>
<name>A0A9N9L2W2_9HELO</name>
<dbReference type="AlphaFoldDB" id="A0A9N9L2W2"/>
<sequence length="401" mass="44130">MSSPTPFKISIPDSRLERLNQKLALTDFPPTTTTSATDWSRGVPIPELKRLITYWQTTYSWRTAEESLNRIPQFTTPIIVDGFGEYNIHFVHQRSEVDKNAIPLLFLHGWPGSFLEVTKMLGPLANGDVGGGEDKEKGEVYFHVVAPSLVDFGFSDGSGKEGFNIDQHAEVCHKLMLSLGYSQYAMQGGDLGYLISRTIAKTHPSHILAYHLNNCAPGPPSPATPLSPSDAAVLQKTQTYLEKGLGYLRILSTAPLSLSPSLTDSPIGVLAFIYTKLHDWSDLSTPAFTDDEILTWVSIYYFSTAGPGAAGNLYYEVEQKKPGGFEAVQGYIDVPVGIARFERDVMLFPQAWNKGLGNVVLESVHESGGHFAGWERGDAVVKDLRGMFAVGGPVWKFVERK</sequence>
<dbReference type="Gene3D" id="3.40.50.1820">
    <property type="entry name" value="alpha/beta hydrolase"/>
    <property type="match status" value="1"/>
</dbReference>